<proteinExistence type="predicted"/>
<dbReference type="KEGG" id="sve:SVEN_0648"/>
<protein>
    <submittedName>
        <fullName evidence="2">Uncharacterized protein</fullName>
    </submittedName>
</protein>
<dbReference type="Proteomes" id="UP000006854">
    <property type="component" value="Chromosome"/>
</dbReference>
<feature type="region of interest" description="Disordered" evidence="1">
    <location>
        <begin position="1"/>
        <end position="119"/>
    </location>
</feature>
<accession>F2R8L7</accession>
<keyword evidence="3" id="KW-1185">Reference proteome</keyword>
<feature type="compositionally biased region" description="Basic and acidic residues" evidence="1">
    <location>
        <begin position="100"/>
        <end position="112"/>
    </location>
</feature>
<reference evidence="2 3" key="1">
    <citation type="journal article" date="2011" name="BMC Genomics">
        <title>Genome-wide analysis of the role of GlnR in Streptomyces venezuelae provides new insights into global nitrogen regulation in actinomycetes.</title>
        <authorList>
            <person name="Pullan S.T."/>
            <person name="Bibb M.J."/>
            <person name="Merrick M."/>
        </authorList>
    </citation>
    <scope>NUCLEOTIDE SEQUENCE [LARGE SCALE GENOMIC DNA]</scope>
    <source>
        <strain evidence="2">ATCC 10712</strain>
    </source>
</reference>
<dbReference type="PATRIC" id="fig|953739.5.peg.2695"/>
<evidence type="ECO:0000313" key="3">
    <source>
        <dbReference type="Proteomes" id="UP000006854"/>
    </source>
</evidence>
<dbReference type="STRING" id="953739.SVEN_0648"/>
<dbReference type="HOGENOM" id="CLU_2060194_0_0_11"/>
<dbReference type="OrthoDB" id="4299333at2"/>
<name>F2R8L7_STRVP</name>
<evidence type="ECO:0000256" key="1">
    <source>
        <dbReference type="SAM" id="MobiDB-lite"/>
    </source>
</evidence>
<gene>
    <name evidence="2" type="ordered locus">SVEN_0648</name>
</gene>
<organism evidence="2 3">
    <name type="scientific">Streptomyces venezuelae (strain ATCC 10712 / CBS 650.69 / DSM 40230 / JCM 4526 / NBRC 13096 / PD 04745)</name>
    <dbReference type="NCBI Taxonomy" id="953739"/>
    <lineage>
        <taxon>Bacteria</taxon>
        <taxon>Bacillati</taxon>
        <taxon>Actinomycetota</taxon>
        <taxon>Actinomycetes</taxon>
        <taxon>Kitasatosporales</taxon>
        <taxon>Streptomycetaceae</taxon>
        <taxon>Streptomyces</taxon>
    </lineage>
</organism>
<dbReference type="AlphaFoldDB" id="F2R8L7"/>
<evidence type="ECO:0000313" key="2">
    <source>
        <dbReference type="EMBL" id="CCA53935.1"/>
    </source>
</evidence>
<sequence>MTTQQEPDRADRRDETEGRHETDADHGTHAGHETDADHEADADHETHTRYEPDAPEGADEPLPRDPQNQQAEQGEDPLAIPVPDWPDSAAPETDVAGTGRRGDAHDAQHENPDVDEPVD</sequence>
<feature type="compositionally biased region" description="Basic and acidic residues" evidence="1">
    <location>
        <begin position="1"/>
        <end position="52"/>
    </location>
</feature>
<dbReference type="GeneID" id="51861237"/>
<dbReference type="eggNOG" id="ENOG5030VD5">
    <property type="taxonomic scope" value="Bacteria"/>
</dbReference>
<dbReference type="RefSeq" id="WP_015031854.1">
    <property type="nucleotide sequence ID" value="NC_018750.1"/>
</dbReference>
<dbReference type="EMBL" id="FR845719">
    <property type="protein sequence ID" value="CCA53935.1"/>
    <property type="molecule type" value="Genomic_DNA"/>
</dbReference>